<evidence type="ECO:0000259" key="4">
    <source>
        <dbReference type="Pfam" id="PF04253"/>
    </source>
</evidence>
<dbReference type="AlphaFoldDB" id="A0A4S8MMA8"/>
<dbReference type="InterPro" id="IPR039373">
    <property type="entry name" value="Peptidase_M28B"/>
</dbReference>
<dbReference type="SUPFAM" id="SSF53187">
    <property type="entry name" value="Zn-dependent exopeptidases"/>
    <property type="match status" value="1"/>
</dbReference>
<dbReference type="InterPro" id="IPR007365">
    <property type="entry name" value="TFR-like_dimer_dom"/>
</dbReference>
<dbReference type="EMBL" id="ML179061">
    <property type="protein sequence ID" value="THV04018.1"/>
    <property type="molecule type" value="Genomic_DNA"/>
</dbReference>
<dbReference type="PANTHER" id="PTHR10404:SF46">
    <property type="entry name" value="VACUOLAR PROTEIN SORTING-ASSOCIATED PROTEIN 70"/>
    <property type="match status" value="1"/>
</dbReference>
<evidence type="ECO:0000256" key="2">
    <source>
        <dbReference type="SAM" id="SignalP"/>
    </source>
</evidence>
<dbReference type="InterPro" id="IPR003137">
    <property type="entry name" value="PA_domain"/>
</dbReference>
<evidence type="ECO:0000259" key="3">
    <source>
        <dbReference type="Pfam" id="PF02225"/>
    </source>
</evidence>
<gene>
    <name evidence="6" type="ORF">K435DRAFT_715014</name>
</gene>
<organism evidence="6 7">
    <name type="scientific">Dendrothele bispora (strain CBS 962.96)</name>
    <dbReference type="NCBI Taxonomy" id="1314807"/>
    <lineage>
        <taxon>Eukaryota</taxon>
        <taxon>Fungi</taxon>
        <taxon>Dikarya</taxon>
        <taxon>Basidiomycota</taxon>
        <taxon>Agaricomycotina</taxon>
        <taxon>Agaricomycetes</taxon>
        <taxon>Agaricomycetidae</taxon>
        <taxon>Agaricales</taxon>
        <taxon>Agaricales incertae sedis</taxon>
        <taxon>Dendrothele</taxon>
    </lineage>
</organism>
<dbReference type="InterPro" id="IPR036757">
    <property type="entry name" value="TFR-like_dimer_dom_sf"/>
</dbReference>
<evidence type="ECO:0000259" key="5">
    <source>
        <dbReference type="Pfam" id="PF04389"/>
    </source>
</evidence>
<protein>
    <submittedName>
        <fullName evidence="6">Zn-dependent exopeptidase</fullName>
    </submittedName>
</protein>
<dbReference type="InterPro" id="IPR007484">
    <property type="entry name" value="Peptidase_M28"/>
</dbReference>
<dbReference type="PANTHER" id="PTHR10404">
    <property type="entry name" value="N-ACETYLATED-ALPHA-LINKED ACIDIC DIPEPTIDASE"/>
    <property type="match status" value="1"/>
</dbReference>
<feature type="signal peptide" evidence="2">
    <location>
        <begin position="1"/>
        <end position="17"/>
    </location>
</feature>
<dbReference type="Pfam" id="PF04253">
    <property type="entry name" value="TFR_dimer"/>
    <property type="match status" value="1"/>
</dbReference>
<feature type="domain" description="PA" evidence="3">
    <location>
        <begin position="189"/>
        <end position="278"/>
    </location>
</feature>
<dbReference type="Gene3D" id="1.20.930.40">
    <property type="entry name" value="Transferrin receptor-like, dimerisation domain"/>
    <property type="match status" value="1"/>
</dbReference>
<feature type="chain" id="PRO_5020216037" evidence="2">
    <location>
        <begin position="18"/>
        <end position="892"/>
    </location>
</feature>
<dbReference type="CDD" id="cd02121">
    <property type="entry name" value="PA_GCPII_like"/>
    <property type="match status" value="1"/>
</dbReference>
<dbReference type="SUPFAM" id="SSF47672">
    <property type="entry name" value="Transferrin receptor-like dimerisation domain"/>
    <property type="match status" value="2"/>
</dbReference>
<dbReference type="Proteomes" id="UP000297245">
    <property type="component" value="Unassembled WGS sequence"/>
</dbReference>
<dbReference type="Pfam" id="PF02225">
    <property type="entry name" value="PA"/>
    <property type="match status" value="1"/>
</dbReference>
<keyword evidence="7" id="KW-1185">Reference proteome</keyword>
<dbReference type="FunFam" id="3.40.630.10:FF:000101">
    <property type="entry name" value="N-acetylated alpha-linked acidic dipeptidase like 1"/>
    <property type="match status" value="1"/>
</dbReference>
<evidence type="ECO:0000256" key="1">
    <source>
        <dbReference type="ARBA" id="ARBA00005634"/>
    </source>
</evidence>
<feature type="domain" description="Peptidase M28" evidence="5">
    <location>
        <begin position="353"/>
        <end position="484"/>
    </location>
</feature>
<proteinExistence type="inferred from homology"/>
<feature type="domain" description="Transferrin receptor-like dimerisation" evidence="4">
    <location>
        <begin position="806"/>
        <end position="890"/>
    </location>
</feature>
<evidence type="ECO:0000313" key="7">
    <source>
        <dbReference type="Proteomes" id="UP000297245"/>
    </source>
</evidence>
<dbReference type="CDD" id="cd08022">
    <property type="entry name" value="M28_PSMA_like"/>
    <property type="match status" value="1"/>
</dbReference>
<dbReference type="Gene3D" id="3.50.30.30">
    <property type="match status" value="1"/>
</dbReference>
<comment type="similarity">
    <text evidence="1">Belongs to the peptidase M28 family. M28B subfamily.</text>
</comment>
<accession>A0A4S8MMA8</accession>
<evidence type="ECO:0000313" key="6">
    <source>
        <dbReference type="EMBL" id="THV04018.1"/>
    </source>
</evidence>
<keyword evidence="2" id="KW-0732">Signal</keyword>
<dbReference type="SUPFAM" id="SSF52025">
    <property type="entry name" value="PA domain"/>
    <property type="match status" value="1"/>
</dbReference>
<dbReference type="OrthoDB" id="5841748at2759"/>
<name>A0A4S8MMA8_DENBC</name>
<dbReference type="Gene3D" id="3.40.630.10">
    <property type="entry name" value="Zn peptidases"/>
    <property type="match status" value="1"/>
</dbReference>
<dbReference type="GO" id="GO:0004180">
    <property type="term" value="F:carboxypeptidase activity"/>
    <property type="evidence" value="ECO:0007669"/>
    <property type="project" value="TreeGrafter"/>
</dbReference>
<dbReference type="Pfam" id="PF04389">
    <property type="entry name" value="Peptidase_M28"/>
    <property type="match status" value="1"/>
</dbReference>
<sequence>MLLVSAVFLVGYISTNGLPGFMPHYAGYTPHHKHHHKHGRHLVGKAAEKAFLEVPDEKSCIKTSFEYTKKPHRAGSEGDLDTAKEFLAHLQNEIPMSVPDEVPIYSAGSPESRDAILSIPKTRKPKAWIDIYYPVMNTPLDRNLQALDDDGKVIWEADLTEHADDTDSAAGKYADAVPTFHGLSRGGDVSGKLIYANYGLKEDYDALLEKGVNFTGSIVLTRYGGNFRGLKVKGAQEVGAAGVLIYSDYRDDGAVTAENGYEIYPNGPARHPTSVQRGSVQFLSMYPGDPTTPGYPSYENSTRTEGENIPKIPSLPISAENAGKLMELLEDEEWNGVVRLNNQVDTKVMPIWNTMAVIPGYIKDEVVVLGNHRDAWVLGGADPSSGTASISETIRGFGTLMKKGWKPLRTIVIASWDAEEYGLIGSTEWGEDFAEFIDKYVVAYLNLDGSVSGSRFSAQASPLLAHLVQKTALDVPHPTKDGLSLWDATKDNGELFGNRTDGQVSVMDAEALEVYDSEFANMDELGVGVLGSGSDYTIFLQRIGVASMNHGFGRTMNDPVYHYHSIYDSQRWQELYADPGFFRHVAVAKHLGLMTLRLTDSIVLPLNTTHYSYELENYLDKVEEIVSAQSISVDLAPLRDSLHSLQAASLALDYEKLVAERELIKILKSWKKKYSKWKKLQKKLRKAYCKWQKKVFGKECKRHHHRHMHGMGMEMEMEMEETTGGRQEYSRISLPNLPSGRKPRLGRLPAWIQEQREQDDREILRGIALHSGTDSNFASHRRGCTRGSVSESEAAIHHHPPFAKLKAAVMRVRNVNKKLVSFERGLISEDGIPAREWYKHLGVAPGKWLGYGATTLPALTESITFEKNATLAKYEVERLKDLVDGMTAKLRV</sequence>
<dbReference type="InterPro" id="IPR046450">
    <property type="entry name" value="PA_dom_sf"/>
</dbReference>
<reference evidence="6 7" key="1">
    <citation type="journal article" date="2019" name="Nat. Ecol. Evol.">
        <title>Megaphylogeny resolves global patterns of mushroom evolution.</title>
        <authorList>
            <person name="Varga T."/>
            <person name="Krizsan K."/>
            <person name="Foldi C."/>
            <person name="Dima B."/>
            <person name="Sanchez-Garcia M."/>
            <person name="Sanchez-Ramirez S."/>
            <person name="Szollosi G.J."/>
            <person name="Szarkandi J.G."/>
            <person name="Papp V."/>
            <person name="Albert L."/>
            <person name="Andreopoulos W."/>
            <person name="Angelini C."/>
            <person name="Antonin V."/>
            <person name="Barry K.W."/>
            <person name="Bougher N.L."/>
            <person name="Buchanan P."/>
            <person name="Buyck B."/>
            <person name="Bense V."/>
            <person name="Catcheside P."/>
            <person name="Chovatia M."/>
            <person name="Cooper J."/>
            <person name="Damon W."/>
            <person name="Desjardin D."/>
            <person name="Finy P."/>
            <person name="Geml J."/>
            <person name="Haridas S."/>
            <person name="Hughes K."/>
            <person name="Justo A."/>
            <person name="Karasinski D."/>
            <person name="Kautmanova I."/>
            <person name="Kiss B."/>
            <person name="Kocsube S."/>
            <person name="Kotiranta H."/>
            <person name="LaButti K.M."/>
            <person name="Lechner B.E."/>
            <person name="Liimatainen K."/>
            <person name="Lipzen A."/>
            <person name="Lukacs Z."/>
            <person name="Mihaltcheva S."/>
            <person name="Morgado L.N."/>
            <person name="Niskanen T."/>
            <person name="Noordeloos M.E."/>
            <person name="Ohm R.A."/>
            <person name="Ortiz-Santana B."/>
            <person name="Ovrebo C."/>
            <person name="Racz N."/>
            <person name="Riley R."/>
            <person name="Savchenko A."/>
            <person name="Shiryaev A."/>
            <person name="Soop K."/>
            <person name="Spirin V."/>
            <person name="Szebenyi C."/>
            <person name="Tomsovsky M."/>
            <person name="Tulloss R.E."/>
            <person name="Uehling J."/>
            <person name="Grigoriev I.V."/>
            <person name="Vagvolgyi C."/>
            <person name="Papp T."/>
            <person name="Martin F.M."/>
            <person name="Miettinen O."/>
            <person name="Hibbett D.S."/>
            <person name="Nagy L.G."/>
        </authorList>
    </citation>
    <scope>NUCLEOTIDE SEQUENCE [LARGE SCALE GENOMIC DNA]</scope>
    <source>
        <strain evidence="6 7">CBS 962.96</strain>
    </source>
</reference>